<proteinExistence type="predicted"/>
<comment type="caution">
    <text evidence="2">The sequence shown here is derived from an EMBL/GenBank/DDBJ whole genome shotgun (WGS) entry which is preliminary data.</text>
</comment>
<dbReference type="PANTHER" id="PTHR47458:SF1">
    <property type="entry name" value="SMAD_FHA DOMAIN-CONTAINING PROTEIN"/>
    <property type="match status" value="1"/>
</dbReference>
<accession>A0A6A6K2I1</accession>
<evidence type="ECO:0000313" key="3">
    <source>
        <dbReference type="Proteomes" id="UP000467840"/>
    </source>
</evidence>
<feature type="compositionally biased region" description="Basic and acidic residues" evidence="1">
    <location>
        <begin position="156"/>
        <end position="176"/>
    </location>
</feature>
<dbReference type="PANTHER" id="PTHR47458">
    <property type="entry name" value="SMAD/FHA DOMAIN-CONTAINING PROTEIN"/>
    <property type="match status" value="1"/>
</dbReference>
<protein>
    <submittedName>
        <fullName evidence="2">Uncharacterized protein</fullName>
    </submittedName>
</protein>
<organism evidence="2 3">
    <name type="scientific">Hevea brasiliensis</name>
    <name type="common">Para rubber tree</name>
    <name type="synonym">Siphonia brasiliensis</name>
    <dbReference type="NCBI Taxonomy" id="3981"/>
    <lineage>
        <taxon>Eukaryota</taxon>
        <taxon>Viridiplantae</taxon>
        <taxon>Streptophyta</taxon>
        <taxon>Embryophyta</taxon>
        <taxon>Tracheophyta</taxon>
        <taxon>Spermatophyta</taxon>
        <taxon>Magnoliopsida</taxon>
        <taxon>eudicotyledons</taxon>
        <taxon>Gunneridae</taxon>
        <taxon>Pentapetalae</taxon>
        <taxon>rosids</taxon>
        <taxon>fabids</taxon>
        <taxon>Malpighiales</taxon>
        <taxon>Euphorbiaceae</taxon>
        <taxon>Crotonoideae</taxon>
        <taxon>Micrandreae</taxon>
        <taxon>Hevea</taxon>
    </lineage>
</organism>
<sequence>MKGYPSYSGAKAGSATSARRFGRNPAVSGEASMRSTSVILEKSRRRRKYSRGRIHKCANRHANGGFGSDIDGVGITTVLEGDAIGAEPVLETKSPGIGGDRYEQTTSRVGLHHSQPDNPLSMEDTEPEGRISEQLTFYLLKLLRAGLAALAPSVHGENESPKSRDNDERCGARIHDSNAQVAENTSF</sequence>
<evidence type="ECO:0000256" key="1">
    <source>
        <dbReference type="SAM" id="MobiDB-lite"/>
    </source>
</evidence>
<feature type="region of interest" description="Disordered" evidence="1">
    <location>
        <begin position="154"/>
        <end position="187"/>
    </location>
</feature>
<dbReference type="Proteomes" id="UP000467840">
    <property type="component" value="Unassembled WGS sequence"/>
</dbReference>
<keyword evidence="3" id="KW-1185">Reference proteome</keyword>
<evidence type="ECO:0000313" key="2">
    <source>
        <dbReference type="EMBL" id="KAF2282655.1"/>
    </source>
</evidence>
<feature type="region of interest" description="Disordered" evidence="1">
    <location>
        <begin position="1"/>
        <end position="51"/>
    </location>
</feature>
<reference evidence="2 3" key="1">
    <citation type="journal article" date="2020" name="Mol. Plant">
        <title>The Chromosome-Based Rubber Tree Genome Provides New Insights into Spurge Genome Evolution and Rubber Biosynthesis.</title>
        <authorList>
            <person name="Liu J."/>
            <person name="Shi C."/>
            <person name="Shi C.C."/>
            <person name="Li W."/>
            <person name="Zhang Q.J."/>
            <person name="Zhang Y."/>
            <person name="Li K."/>
            <person name="Lu H.F."/>
            <person name="Shi C."/>
            <person name="Zhu S.T."/>
            <person name="Xiao Z.Y."/>
            <person name="Nan H."/>
            <person name="Yue Y."/>
            <person name="Zhu X.G."/>
            <person name="Wu Y."/>
            <person name="Hong X.N."/>
            <person name="Fan G.Y."/>
            <person name="Tong Y."/>
            <person name="Zhang D."/>
            <person name="Mao C.L."/>
            <person name="Liu Y.L."/>
            <person name="Hao S.J."/>
            <person name="Liu W.Q."/>
            <person name="Lv M.Q."/>
            <person name="Zhang H.B."/>
            <person name="Liu Y."/>
            <person name="Hu-Tang G.R."/>
            <person name="Wang J.P."/>
            <person name="Wang J.H."/>
            <person name="Sun Y.H."/>
            <person name="Ni S.B."/>
            <person name="Chen W.B."/>
            <person name="Zhang X.C."/>
            <person name="Jiao Y.N."/>
            <person name="Eichler E.E."/>
            <person name="Li G.H."/>
            <person name="Liu X."/>
            <person name="Gao L.Z."/>
        </authorList>
    </citation>
    <scope>NUCLEOTIDE SEQUENCE [LARGE SCALE GENOMIC DNA]</scope>
    <source>
        <strain evidence="3">cv. GT1</strain>
        <tissue evidence="2">Leaf</tissue>
    </source>
</reference>
<dbReference type="AlphaFoldDB" id="A0A6A6K2I1"/>
<gene>
    <name evidence="2" type="ORF">GH714_043765</name>
</gene>
<feature type="region of interest" description="Disordered" evidence="1">
    <location>
        <begin position="106"/>
        <end position="128"/>
    </location>
</feature>
<feature type="compositionally biased region" description="Polar residues" evidence="1">
    <location>
        <begin position="177"/>
        <end position="187"/>
    </location>
</feature>
<name>A0A6A6K2I1_HEVBR</name>
<dbReference type="EMBL" id="JAAGAX010000073">
    <property type="protein sequence ID" value="KAF2282655.1"/>
    <property type="molecule type" value="Genomic_DNA"/>
</dbReference>